<evidence type="ECO:0000313" key="1">
    <source>
        <dbReference type="EMBL" id="OCL91603.1"/>
    </source>
</evidence>
<protein>
    <recommendedName>
        <fullName evidence="3">Lipoprotein</fullName>
    </recommendedName>
</protein>
<comment type="caution">
    <text evidence="1">The sequence shown here is derived from an EMBL/GenBank/DDBJ whole genome shotgun (WGS) entry which is preliminary data.</text>
</comment>
<reference evidence="1 2" key="1">
    <citation type="submission" date="2015-05" db="EMBL/GenBank/DDBJ databases">
        <authorList>
            <person name="Rovetto F."/>
            <person name="Cocolin L."/>
            <person name="Illeghems K."/>
            <person name="Van Nieuwerburgh F."/>
            <person name="Houf K."/>
        </authorList>
    </citation>
    <scope>NUCLEOTIDE SEQUENCE [LARGE SCALE GENOMIC DNA]</scope>
    <source>
        <strain evidence="1 2">117434</strain>
    </source>
</reference>
<dbReference type="RefSeq" id="WP_066170465.1">
    <property type="nucleotide sequence ID" value="NZ_JANJGF010000001.1"/>
</dbReference>
<gene>
    <name evidence="1" type="ORF">AAX28_01348</name>
</gene>
<sequence length="158" mass="18895">MKKINYIFIVLMIFILNGCSTKIQNIKSTIEKPTNILLNLRNDPGSLEEEWRLEFEKRGFNVFLSDELNKYSLTNKFDNLDISQNNIILDKDINYEIRLIYHYSWDMFWYISKIVISVRDLKAGKIVGSYADDYTFRHPSVSQVMNMLENDFFNKLWR</sequence>
<dbReference type="Proteomes" id="UP000093159">
    <property type="component" value="Unassembled WGS sequence"/>
</dbReference>
<keyword evidence="2" id="KW-1185">Reference proteome</keyword>
<proteinExistence type="predicted"/>
<accession>A0ABX2YB85</accession>
<evidence type="ECO:0008006" key="3">
    <source>
        <dbReference type="Google" id="ProtNLM"/>
    </source>
</evidence>
<name>A0ABX2YB85_9BACT</name>
<organism evidence="1 2">
    <name type="scientific">Arcobacter porcinus</name>
    <dbReference type="NCBI Taxonomy" id="1935204"/>
    <lineage>
        <taxon>Bacteria</taxon>
        <taxon>Pseudomonadati</taxon>
        <taxon>Campylobacterota</taxon>
        <taxon>Epsilonproteobacteria</taxon>
        <taxon>Campylobacterales</taxon>
        <taxon>Arcobacteraceae</taxon>
        <taxon>Arcobacter</taxon>
    </lineage>
</organism>
<evidence type="ECO:0000313" key="2">
    <source>
        <dbReference type="Proteomes" id="UP000093159"/>
    </source>
</evidence>
<dbReference type="EMBL" id="LDIR01000002">
    <property type="protein sequence ID" value="OCL91603.1"/>
    <property type="molecule type" value="Genomic_DNA"/>
</dbReference>